<accession>A0ABV4R7R0</accession>
<reference evidence="2 3" key="1">
    <citation type="submission" date="2023-11" db="EMBL/GenBank/DDBJ databases">
        <title>Actinomadura monticuli sp. nov., isolated from volcanic ash.</title>
        <authorList>
            <person name="Lee S.D."/>
            <person name="Yang H."/>
            <person name="Kim I.S."/>
        </authorList>
    </citation>
    <scope>NUCLEOTIDE SEQUENCE [LARGE SCALE GENOMIC DNA]</scope>
    <source>
        <strain evidence="2 3">DSM 45346</strain>
    </source>
</reference>
<protein>
    <submittedName>
        <fullName evidence="2">Uncharacterized protein</fullName>
    </submittedName>
</protein>
<gene>
    <name evidence="2" type="ORF">SM436_35155</name>
</gene>
<dbReference type="EMBL" id="JAXCEH010000038">
    <property type="protein sequence ID" value="MFA1558959.1"/>
    <property type="molecule type" value="Genomic_DNA"/>
</dbReference>
<feature type="region of interest" description="Disordered" evidence="1">
    <location>
        <begin position="202"/>
        <end position="255"/>
    </location>
</feature>
<dbReference type="Proteomes" id="UP001569904">
    <property type="component" value="Unassembled WGS sequence"/>
</dbReference>
<feature type="compositionally biased region" description="Low complexity" evidence="1">
    <location>
        <begin position="202"/>
        <end position="223"/>
    </location>
</feature>
<evidence type="ECO:0000313" key="3">
    <source>
        <dbReference type="Proteomes" id="UP001569904"/>
    </source>
</evidence>
<sequence>MSFGVHARKVRDPTRPYRWRVADLRSCVQLYRPLGFHATLSYLEEIAGSFRRDEEALLRALDALTASRELWKADGREYAAKRRRAKLRGQRRPRPTDPDPSRFPGHWYGAPQEAALHALKYWCRMRLPGLRTPSDQVAEDLNTCVVACLGSGGSLTAAQHQILADCKHALQQRLRPGIAQDDPMTYFRTRDLLTVASLLETASRSSASTPSGPASSTTGGASRLASGHGNVLHGRGRPARSATMSAVEGRPPSDE</sequence>
<feature type="compositionally biased region" description="Basic residues" evidence="1">
    <location>
        <begin position="82"/>
        <end position="93"/>
    </location>
</feature>
<evidence type="ECO:0000313" key="2">
    <source>
        <dbReference type="EMBL" id="MFA1558959.1"/>
    </source>
</evidence>
<comment type="caution">
    <text evidence="2">The sequence shown here is derived from an EMBL/GenBank/DDBJ whole genome shotgun (WGS) entry which is preliminary data.</text>
</comment>
<evidence type="ECO:0000256" key="1">
    <source>
        <dbReference type="SAM" id="MobiDB-lite"/>
    </source>
</evidence>
<name>A0ABV4R7R0_9ACTN</name>
<organism evidence="2 3">
    <name type="scientific">Actinomadura chokoriensis</name>
    <dbReference type="NCBI Taxonomy" id="454156"/>
    <lineage>
        <taxon>Bacteria</taxon>
        <taxon>Bacillati</taxon>
        <taxon>Actinomycetota</taxon>
        <taxon>Actinomycetes</taxon>
        <taxon>Streptosporangiales</taxon>
        <taxon>Thermomonosporaceae</taxon>
        <taxon>Actinomadura</taxon>
    </lineage>
</organism>
<feature type="region of interest" description="Disordered" evidence="1">
    <location>
        <begin position="82"/>
        <end position="105"/>
    </location>
</feature>
<proteinExistence type="predicted"/>
<dbReference type="RefSeq" id="WP_371945977.1">
    <property type="nucleotide sequence ID" value="NZ_JAXCEH010000038.1"/>
</dbReference>
<keyword evidence="3" id="KW-1185">Reference proteome</keyword>